<dbReference type="InterPro" id="IPR036291">
    <property type="entry name" value="NAD(P)-bd_dom_sf"/>
</dbReference>
<comment type="similarity">
    <text evidence="1 4">Belongs to the ketopantoate reductase family.</text>
</comment>
<dbReference type="GO" id="GO:0015940">
    <property type="term" value="P:pantothenate biosynthetic process"/>
    <property type="evidence" value="ECO:0007669"/>
    <property type="project" value="InterPro"/>
</dbReference>
<comment type="catalytic activity">
    <reaction evidence="4">
        <text>(R)-pantoate + NADP(+) = 2-dehydropantoate + NADPH + H(+)</text>
        <dbReference type="Rhea" id="RHEA:16233"/>
        <dbReference type="ChEBI" id="CHEBI:11561"/>
        <dbReference type="ChEBI" id="CHEBI:15378"/>
        <dbReference type="ChEBI" id="CHEBI:15980"/>
        <dbReference type="ChEBI" id="CHEBI:57783"/>
        <dbReference type="ChEBI" id="CHEBI:58349"/>
        <dbReference type="EC" id="1.1.1.169"/>
    </reaction>
</comment>
<dbReference type="PANTHER" id="PTHR21708">
    <property type="entry name" value="PROBABLE 2-DEHYDROPANTOATE 2-REDUCTASE"/>
    <property type="match status" value="1"/>
</dbReference>
<comment type="caution">
    <text evidence="7">The sequence shown here is derived from an EMBL/GenBank/DDBJ whole genome shotgun (WGS) entry which is preliminary data.</text>
</comment>
<keyword evidence="2 4" id="KW-0521">NADP</keyword>
<dbReference type="GO" id="GO:0005737">
    <property type="term" value="C:cytoplasm"/>
    <property type="evidence" value="ECO:0007669"/>
    <property type="project" value="TreeGrafter"/>
</dbReference>
<dbReference type="FunFam" id="1.10.1040.10:FF:000017">
    <property type="entry name" value="2-dehydropantoate 2-reductase"/>
    <property type="match status" value="1"/>
</dbReference>
<name>A0AAD5VAL3_9APHY</name>
<dbReference type="InterPro" id="IPR013752">
    <property type="entry name" value="KPA_reductase"/>
</dbReference>
<comment type="function">
    <text evidence="4">Catalyzes the NADPH-dependent reduction of ketopantoate into pantoic acid.</text>
</comment>
<dbReference type="InterPro" id="IPR051402">
    <property type="entry name" value="KPR-Related"/>
</dbReference>
<dbReference type="InterPro" id="IPR013328">
    <property type="entry name" value="6PGD_dom2"/>
</dbReference>
<gene>
    <name evidence="7" type="ORF">NLI96_g1445</name>
</gene>
<accession>A0AAD5VAL3</accession>
<dbReference type="Pfam" id="PF08546">
    <property type="entry name" value="ApbA_C"/>
    <property type="match status" value="1"/>
</dbReference>
<protein>
    <recommendedName>
        <fullName evidence="4">2-dehydropantoate 2-reductase</fullName>
        <ecNumber evidence="4">1.1.1.169</ecNumber>
    </recommendedName>
    <alternativeName>
        <fullName evidence="4">Ketopantoate reductase</fullName>
    </alternativeName>
</protein>
<evidence type="ECO:0000256" key="2">
    <source>
        <dbReference type="ARBA" id="ARBA00022857"/>
    </source>
</evidence>
<dbReference type="AlphaFoldDB" id="A0AAD5VAL3"/>
<dbReference type="InterPro" id="IPR013332">
    <property type="entry name" value="KPR_N"/>
</dbReference>
<dbReference type="SUPFAM" id="SSF51735">
    <property type="entry name" value="NAD(P)-binding Rossmann-fold domains"/>
    <property type="match status" value="1"/>
</dbReference>
<dbReference type="NCBIfam" id="TIGR00745">
    <property type="entry name" value="apbA_panE"/>
    <property type="match status" value="1"/>
</dbReference>
<evidence type="ECO:0000313" key="7">
    <source>
        <dbReference type="EMBL" id="KAJ3490446.1"/>
    </source>
</evidence>
<evidence type="ECO:0000259" key="5">
    <source>
        <dbReference type="Pfam" id="PF02558"/>
    </source>
</evidence>
<proteinExistence type="inferred from homology"/>
<dbReference type="GO" id="GO:0008677">
    <property type="term" value="F:2-dehydropantoate 2-reductase activity"/>
    <property type="evidence" value="ECO:0007669"/>
    <property type="project" value="UniProtKB-EC"/>
</dbReference>
<evidence type="ECO:0000256" key="1">
    <source>
        <dbReference type="ARBA" id="ARBA00007870"/>
    </source>
</evidence>
<organism evidence="7 8">
    <name type="scientific">Meripilus lineatus</name>
    <dbReference type="NCBI Taxonomy" id="2056292"/>
    <lineage>
        <taxon>Eukaryota</taxon>
        <taxon>Fungi</taxon>
        <taxon>Dikarya</taxon>
        <taxon>Basidiomycota</taxon>
        <taxon>Agaricomycotina</taxon>
        <taxon>Agaricomycetes</taxon>
        <taxon>Polyporales</taxon>
        <taxon>Meripilaceae</taxon>
        <taxon>Meripilus</taxon>
    </lineage>
</organism>
<keyword evidence="3 4" id="KW-0560">Oxidoreductase</keyword>
<evidence type="ECO:0000313" key="8">
    <source>
        <dbReference type="Proteomes" id="UP001212997"/>
    </source>
</evidence>
<dbReference type="EMBL" id="JANAWD010000028">
    <property type="protein sequence ID" value="KAJ3490446.1"/>
    <property type="molecule type" value="Genomic_DNA"/>
</dbReference>
<feature type="domain" description="Ketopantoate reductase C-terminal" evidence="6">
    <location>
        <begin position="206"/>
        <end position="333"/>
    </location>
</feature>
<reference evidence="7" key="1">
    <citation type="submission" date="2022-07" db="EMBL/GenBank/DDBJ databases">
        <title>Genome Sequence of Physisporinus lineatus.</title>
        <authorList>
            <person name="Buettner E."/>
        </authorList>
    </citation>
    <scope>NUCLEOTIDE SEQUENCE</scope>
    <source>
        <strain evidence="7">VT162</strain>
    </source>
</reference>
<dbReference type="Gene3D" id="1.10.1040.10">
    <property type="entry name" value="N-(1-d-carboxylethyl)-l-norvaline Dehydrogenase, domain 2"/>
    <property type="match status" value="1"/>
</dbReference>
<dbReference type="InterPro" id="IPR003710">
    <property type="entry name" value="ApbA"/>
</dbReference>
<evidence type="ECO:0000259" key="6">
    <source>
        <dbReference type="Pfam" id="PF08546"/>
    </source>
</evidence>
<evidence type="ECO:0000256" key="3">
    <source>
        <dbReference type="ARBA" id="ARBA00023002"/>
    </source>
</evidence>
<dbReference type="Pfam" id="PF02558">
    <property type="entry name" value="ApbA"/>
    <property type="match status" value="1"/>
</dbReference>
<dbReference type="Proteomes" id="UP001212997">
    <property type="component" value="Unassembled WGS sequence"/>
</dbReference>
<dbReference type="SUPFAM" id="SSF48179">
    <property type="entry name" value="6-phosphogluconate dehydrogenase C-terminal domain-like"/>
    <property type="match status" value="1"/>
</dbReference>
<keyword evidence="8" id="KW-1185">Reference proteome</keyword>
<sequence length="344" mass="37539">MTDIADVCLVGFGAIGTIYAFALEHSSRVRITAVCRSSFDVVSVHGVQIISDKVGTHHWHPYRVVRSIEEAADREYQFIVCATKSVPEVILTSRLLNPLLSRLSSRSQTTIILLQNGIGIEDDLLEVLNSRGLSNIVVVSGCAWVDTTVFDGGRKVTQVGTERLVLGYHKPRLDSPAFSETVAQERLEDFCDKLLAGGVTPELAPDVDAARWRKVLWNASFSTICTLSRGTVGEVLSVPSARQTLSEVMAEVLNVARAALPQESAKTLPDTIIQGIIDHESPKSIFKPSMLVDLEAGRPMEVEAIVGGVLRRAREVDIAAPKLEVIYASLSVIQKKLLGTRRTK</sequence>
<dbReference type="PANTHER" id="PTHR21708:SF43">
    <property type="entry name" value="KETOPANTOATE REDUCTASE C-TERMINAL DOMAIN-CONTAINING PROTEIN"/>
    <property type="match status" value="1"/>
</dbReference>
<dbReference type="Gene3D" id="3.40.50.720">
    <property type="entry name" value="NAD(P)-binding Rossmann-like Domain"/>
    <property type="match status" value="1"/>
</dbReference>
<dbReference type="InterPro" id="IPR008927">
    <property type="entry name" value="6-PGluconate_DH-like_C_sf"/>
</dbReference>
<dbReference type="EC" id="1.1.1.169" evidence="4"/>
<evidence type="ECO:0000256" key="4">
    <source>
        <dbReference type="RuleBase" id="RU362068"/>
    </source>
</evidence>
<feature type="domain" description="Ketopantoate reductase N-terminal" evidence="5">
    <location>
        <begin position="7"/>
        <end position="169"/>
    </location>
</feature>